<feature type="domain" description="GGDEF" evidence="4">
    <location>
        <begin position="293"/>
        <end position="427"/>
    </location>
</feature>
<dbReference type="Gene3D" id="3.30.70.270">
    <property type="match status" value="1"/>
</dbReference>
<evidence type="ECO:0000256" key="3">
    <source>
        <dbReference type="SAM" id="Phobius"/>
    </source>
</evidence>
<proteinExistence type="predicted"/>
<reference evidence="5 6" key="1">
    <citation type="submission" date="2018-12" db="EMBL/GenBank/DDBJ databases">
        <title>The whole draft genome of Aquabacterium sp. SJQ9.</title>
        <authorList>
            <person name="Sun L."/>
            <person name="Gao X."/>
            <person name="Chen W."/>
            <person name="Huang K."/>
        </authorList>
    </citation>
    <scope>NUCLEOTIDE SEQUENCE [LARGE SCALE GENOMIC DNA]</scope>
    <source>
        <strain evidence="5 6">SJQ9</strain>
    </source>
</reference>
<dbReference type="NCBIfam" id="TIGR00254">
    <property type="entry name" value="GGDEF"/>
    <property type="match status" value="1"/>
</dbReference>
<dbReference type="EC" id="2.7.7.65" evidence="1"/>
<dbReference type="InterPro" id="IPR050469">
    <property type="entry name" value="Diguanylate_Cyclase"/>
</dbReference>
<evidence type="ECO:0000313" key="6">
    <source>
        <dbReference type="Proteomes" id="UP000269265"/>
    </source>
</evidence>
<protein>
    <recommendedName>
        <fullName evidence="1">diguanylate cyclase</fullName>
        <ecNumber evidence="1">2.7.7.65</ecNumber>
    </recommendedName>
</protein>
<dbReference type="GO" id="GO:0043709">
    <property type="term" value="P:cell adhesion involved in single-species biofilm formation"/>
    <property type="evidence" value="ECO:0007669"/>
    <property type="project" value="TreeGrafter"/>
</dbReference>
<dbReference type="Pfam" id="PF00990">
    <property type="entry name" value="GGDEF"/>
    <property type="match status" value="1"/>
</dbReference>
<name>A0A3R8YN72_9BURK</name>
<dbReference type="GO" id="GO:0052621">
    <property type="term" value="F:diguanylate cyclase activity"/>
    <property type="evidence" value="ECO:0007669"/>
    <property type="project" value="UniProtKB-EC"/>
</dbReference>
<feature type="transmembrane region" description="Helical" evidence="3">
    <location>
        <begin position="103"/>
        <end position="122"/>
    </location>
</feature>
<evidence type="ECO:0000313" key="5">
    <source>
        <dbReference type="EMBL" id="RRS04279.1"/>
    </source>
</evidence>
<feature type="transmembrane region" description="Helical" evidence="3">
    <location>
        <begin position="199"/>
        <end position="223"/>
    </location>
</feature>
<sequence length="427" mass="47165">MKVEFTRVKLSCQYYPGKNEAQDASQMPDIHGDLSFRNISLSISLGSATSLPALESQAPQSDEQLARRCVLDTAARSATGTFVYPAIWFTLVLATGTHERWPLFAWLNVLGLGLLALLRMALNHRLEHLLTVRLRTTSWVFTVLTLLMAFYWGALTAWCMAHAPDETLSWVMLAATVGFCAGGNTMVGINPTLRLSYPGLMIAPVFLVEVLMPTASHLMMAALEGAFGIYLVRSSRVVHDDYWHMLQTQRLSDARARSLELASLTDGLTQIPNRPHFDRQFQYEWERQCRHGAPVSVMLVDLDHFKSINDTYGHPFGDACLQAVSQALSGSMGRSTDFVARYGGEEFVVLLAQTDGEGARVVAERLLQQVREISLSHQGAPVRITCSIGVASTVPHGSEPPAALVKRADDALYRAKHHGRNRAEMAV</sequence>
<feature type="transmembrane region" description="Helical" evidence="3">
    <location>
        <begin position="167"/>
        <end position="187"/>
    </location>
</feature>
<dbReference type="EMBL" id="RSED01000007">
    <property type="protein sequence ID" value="RRS04279.1"/>
    <property type="molecule type" value="Genomic_DNA"/>
</dbReference>
<dbReference type="InterPro" id="IPR029787">
    <property type="entry name" value="Nucleotide_cyclase"/>
</dbReference>
<evidence type="ECO:0000256" key="2">
    <source>
        <dbReference type="ARBA" id="ARBA00034247"/>
    </source>
</evidence>
<dbReference type="SMART" id="SM00267">
    <property type="entry name" value="GGDEF"/>
    <property type="match status" value="1"/>
</dbReference>
<keyword evidence="3" id="KW-1133">Transmembrane helix</keyword>
<keyword evidence="6" id="KW-1185">Reference proteome</keyword>
<evidence type="ECO:0000256" key="1">
    <source>
        <dbReference type="ARBA" id="ARBA00012528"/>
    </source>
</evidence>
<keyword evidence="3" id="KW-0812">Transmembrane</keyword>
<dbReference type="FunFam" id="3.30.70.270:FF:000001">
    <property type="entry name" value="Diguanylate cyclase domain protein"/>
    <property type="match status" value="1"/>
</dbReference>
<dbReference type="Proteomes" id="UP000269265">
    <property type="component" value="Unassembled WGS sequence"/>
</dbReference>
<dbReference type="PROSITE" id="PS50887">
    <property type="entry name" value="GGDEF"/>
    <property type="match status" value="1"/>
</dbReference>
<dbReference type="CDD" id="cd01949">
    <property type="entry name" value="GGDEF"/>
    <property type="match status" value="1"/>
</dbReference>
<dbReference type="InterPro" id="IPR000160">
    <property type="entry name" value="GGDEF_dom"/>
</dbReference>
<dbReference type="PANTHER" id="PTHR45138">
    <property type="entry name" value="REGULATORY COMPONENTS OF SENSORY TRANSDUCTION SYSTEM"/>
    <property type="match status" value="1"/>
</dbReference>
<dbReference type="AlphaFoldDB" id="A0A3R8YN72"/>
<dbReference type="InterPro" id="IPR043128">
    <property type="entry name" value="Rev_trsase/Diguanyl_cyclase"/>
</dbReference>
<evidence type="ECO:0000259" key="4">
    <source>
        <dbReference type="PROSITE" id="PS50887"/>
    </source>
</evidence>
<dbReference type="PANTHER" id="PTHR45138:SF9">
    <property type="entry name" value="DIGUANYLATE CYCLASE DGCM-RELATED"/>
    <property type="match status" value="1"/>
</dbReference>
<comment type="caution">
    <text evidence="5">The sequence shown here is derived from an EMBL/GenBank/DDBJ whole genome shotgun (WGS) entry which is preliminary data.</text>
</comment>
<dbReference type="GO" id="GO:1902201">
    <property type="term" value="P:negative regulation of bacterial-type flagellum-dependent cell motility"/>
    <property type="evidence" value="ECO:0007669"/>
    <property type="project" value="TreeGrafter"/>
</dbReference>
<dbReference type="SUPFAM" id="SSF55073">
    <property type="entry name" value="Nucleotide cyclase"/>
    <property type="match status" value="1"/>
</dbReference>
<gene>
    <name evidence="5" type="ORF">EIP75_10295</name>
</gene>
<keyword evidence="3" id="KW-0472">Membrane</keyword>
<dbReference type="GO" id="GO:0005886">
    <property type="term" value="C:plasma membrane"/>
    <property type="evidence" value="ECO:0007669"/>
    <property type="project" value="TreeGrafter"/>
</dbReference>
<feature type="transmembrane region" description="Helical" evidence="3">
    <location>
        <begin position="77"/>
        <end position="97"/>
    </location>
</feature>
<comment type="catalytic activity">
    <reaction evidence="2">
        <text>2 GTP = 3',3'-c-di-GMP + 2 diphosphate</text>
        <dbReference type="Rhea" id="RHEA:24898"/>
        <dbReference type="ChEBI" id="CHEBI:33019"/>
        <dbReference type="ChEBI" id="CHEBI:37565"/>
        <dbReference type="ChEBI" id="CHEBI:58805"/>
        <dbReference type="EC" id="2.7.7.65"/>
    </reaction>
</comment>
<accession>A0A3R8YN72</accession>
<feature type="transmembrane region" description="Helical" evidence="3">
    <location>
        <begin position="134"/>
        <end position="155"/>
    </location>
</feature>
<organism evidence="5 6">
    <name type="scientific">Aquabacterium soli</name>
    <dbReference type="NCBI Taxonomy" id="2493092"/>
    <lineage>
        <taxon>Bacteria</taxon>
        <taxon>Pseudomonadati</taxon>
        <taxon>Pseudomonadota</taxon>
        <taxon>Betaproteobacteria</taxon>
        <taxon>Burkholderiales</taxon>
        <taxon>Aquabacterium</taxon>
    </lineage>
</organism>